<dbReference type="Gene3D" id="3.40.50.620">
    <property type="entry name" value="HUPs"/>
    <property type="match status" value="1"/>
</dbReference>
<gene>
    <name evidence="4" type="primary">larE</name>
    <name evidence="4" type="ORF">LG943_24135</name>
</gene>
<keyword evidence="4" id="KW-0808">Transferase</keyword>
<proteinExistence type="predicted"/>
<evidence type="ECO:0000256" key="1">
    <source>
        <dbReference type="PIRSR" id="PIRSR006661-1"/>
    </source>
</evidence>
<evidence type="ECO:0000313" key="4">
    <source>
        <dbReference type="EMBL" id="MDA0567387.1"/>
    </source>
</evidence>
<dbReference type="PANTHER" id="PTHR43169:SF2">
    <property type="entry name" value="NAD_GMP SYNTHASE DOMAIN-CONTAINING PROTEIN"/>
    <property type="match status" value="1"/>
</dbReference>
<dbReference type="InterPro" id="IPR014729">
    <property type="entry name" value="Rossmann-like_a/b/a_fold"/>
</dbReference>
<organism evidence="4 5">
    <name type="scientific">Streptomonospora mangrovi</name>
    <dbReference type="NCBI Taxonomy" id="2883123"/>
    <lineage>
        <taxon>Bacteria</taxon>
        <taxon>Bacillati</taxon>
        <taxon>Actinomycetota</taxon>
        <taxon>Actinomycetes</taxon>
        <taxon>Streptosporangiales</taxon>
        <taxon>Nocardiopsidaceae</taxon>
        <taxon>Streptomonospora</taxon>
    </lineage>
</organism>
<feature type="region of interest" description="Disordered" evidence="2">
    <location>
        <begin position="1"/>
        <end position="29"/>
    </location>
</feature>
<dbReference type="Proteomes" id="UP001140076">
    <property type="component" value="Unassembled WGS sequence"/>
</dbReference>
<dbReference type="InterPro" id="IPR001962">
    <property type="entry name" value="Asn_synthase"/>
</dbReference>
<dbReference type="GO" id="GO:0004066">
    <property type="term" value="F:asparagine synthase (glutamine-hydrolyzing) activity"/>
    <property type="evidence" value="ECO:0007669"/>
    <property type="project" value="InterPro"/>
</dbReference>
<feature type="active site" description="Nucleophile and sulfur donor" evidence="1">
    <location>
        <position position="206"/>
    </location>
</feature>
<dbReference type="SUPFAM" id="SSF52402">
    <property type="entry name" value="Adenine nucleotide alpha hydrolases-like"/>
    <property type="match status" value="1"/>
</dbReference>
<dbReference type="AlphaFoldDB" id="A0A9X3SGZ0"/>
<comment type="caution">
    <text evidence="4">The sequence shown here is derived from an EMBL/GenBank/DDBJ whole genome shotgun (WGS) entry which is preliminary data.</text>
</comment>
<dbReference type="NCBIfam" id="TIGR00268">
    <property type="entry name" value="ATP-dependent sacrificial sulfur transferase LarE"/>
    <property type="match status" value="1"/>
</dbReference>
<dbReference type="GO" id="GO:0016783">
    <property type="term" value="F:sulfurtransferase activity"/>
    <property type="evidence" value="ECO:0007669"/>
    <property type="project" value="InterPro"/>
</dbReference>
<evidence type="ECO:0000256" key="2">
    <source>
        <dbReference type="SAM" id="MobiDB-lite"/>
    </source>
</evidence>
<feature type="domain" description="Asparagine synthetase" evidence="3">
    <location>
        <begin position="43"/>
        <end position="116"/>
    </location>
</feature>
<dbReference type="InterPro" id="IPR005232">
    <property type="entry name" value="LarE"/>
</dbReference>
<dbReference type="InterPro" id="IPR052188">
    <property type="entry name" value="Ni-pincer_cofactor_biosynth"/>
</dbReference>
<dbReference type="EMBL" id="JAJAQC010000055">
    <property type="protein sequence ID" value="MDA0567387.1"/>
    <property type="molecule type" value="Genomic_DNA"/>
</dbReference>
<keyword evidence="5" id="KW-1185">Reference proteome</keyword>
<dbReference type="PANTHER" id="PTHR43169">
    <property type="entry name" value="EXSB FAMILY PROTEIN"/>
    <property type="match status" value="1"/>
</dbReference>
<evidence type="ECO:0000313" key="5">
    <source>
        <dbReference type="Proteomes" id="UP001140076"/>
    </source>
</evidence>
<evidence type="ECO:0000259" key="3">
    <source>
        <dbReference type="Pfam" id="PF00733"/>
    </source>
</evidence>
<dbReference type="PIRSF" id="PIRSF006661">
    <property type="entry name" value="PP-lp_UCP006661"/>
    <property type="match status" value="1"/>
</dbReference>
<accession>A0A9X3SGZ0</accession>
<reference evidence="4" key="1">
    <citation type="submission" date="2021-10" db="EMBL/GenBank/DDBJ databases">
        <title>Streptomonospora sp. nov., isolated from mangrove soil.</title>
        <authorList>
            <person name="Chen X."/>
            <person name="Ge X."/>
            <person name="Liu W."/>
        </authorList>
    </citation>
    <scope>NUCLEOTIDE SEQUENCE</scope>
    <source>
        <strain evidence="4">S1-112</strain>
    </source>
</reference>
<protein>
    <submittedName>
        <fullName evidence="4">ATP-dependent sacrificial sulfur transferase LarE</fullName>
    </submittedName>
</protein>
<dbReference type="Pfam" id="PF00733">
    <property type="entry name" value="Asn_synthase"/>
    <property type="match status" value="1"/>
</dbReference>
<dbReference type="RefSeq" id="WP_270074634.1">
    <property type="nucleotide sequence ID" value="NZ_JAJAQC010000055.1"/>
</dbReference>
<sequence>MSGTTGTAPGAPAETPAHAGSTAPAETPAPIEADVTAATERLRAALAARERVVVAYSGGVDSALLAYTAHAVLGEGALAVTAVSPSLAAAERRAARAFAAEHQIAHLEVCTDEGERPDYVANGGDRCFHCKSALLDALAPLAARLGAVVATGTNLDDLGDHRPGLRAAALRGAVTPLADAGFTKALVRAAAARAGLAVAAKPAAPCLASRVAYGDPVTPEVLARVEAAEAALRGHGFTQVRVRAHSGGTLARVEVPAAEVERAARLRAVIEPAVRACGFTFCALDLGGFASGRLNALLPLVAATGGRR</sequence>
<name>A0A9X3SGZ0_9ACTN</name>
<dbReference type="GO" id="GO:0006529">
    <property type="term" value="P:asparagine biosynthetic process"/>
    <property type="evidence" value="ECO:0007669"/>
    <property type="project" value="InterPro"/>
</dbReference>